<name>A0ACC1IX01_9FUNG</name>
<protein>
    <submittedName>
        <fullName evidence="1">Uncharacterized protein</fullName>
    </submittedName>
</protein>
<keyword evidence="2" id="KW-1185">Reference proteome</keyword>
<sequence>MTSIFAVCAAMRATIVTRRAQNYAGIVDTDTKIFETTEAAETFETAKTAKTFESAVTLLHRRHILCSPYRAYSEAKSGLLKIQAAELSAKNKLQDSQAFEVAAAHATTKSALAHTENALVRKTTAHSATTSVLTETNCALFKLRFDHVIQSTSRFVTESKLAEMEDKNAALHATICNLQHGLAESKAACAQEAEAHSAAEIARAKAESKNATLRARADAHQTSLISTEAFFIEALDIADAVAEKSLVCESAHSAAISALEVETTARAAVENKLTEALDFVETFCAWFDFICAEVDTQRGKVGMAHVRINDLQTQLDRAVNKQQYTRDQLTMSIAMHGLIQRRLRASFAKKSATHCELDPACVPTDDTGSPATACAQIDAPCTMPDLLSSNTDDQRRKFKATDTQADDKRKEADVRLNKTEDRCRKIDAMLECTTLASAKYDATLDRIKTFREKLASLRRENTAFYDKLAAHSVNISTHGNELAKMHADLVALEDKMGPRAEQADAICTSGQSTGGNTAY</sequence>
<reference evidence="1" key="1">
    <citation type="submission" date="2022-07" db="EMBL/GenBank/DDBJ databases">
        <title>Phylogenomic reconstructions and comparative analyses of Kickxellomycotina fungi.</title>
        <authorList>
            <person name="Reynolds N.K."/>
            <person name="Stajich J.E."/>
            <person name="Barry K."/>
            <person name="Grigoriev I.V."/>
            <person name="Crous P."/>
            <person name="Smith M.E."/>
        </authorList>
    </citation>
    <scope>NUCLEOTIDE SEQUENCE</scope>
    <source>
        <strain evidence="1">Benny 63K</strain>
    </source>
</reference>
<comment type="caution">
    <text evidence="1">The sequence shown here is derived from an EMBL/GenBank/DDBJ whole genome shotgun (WGS) entry which is preliminary data.</text>
</comment>
<evidence type="ECO:0000313" key="1">
    <source>
        <dbReference type="EMBL" id="KAJ1902325.1"/>
    </source>
</evidence>
<dbReference type="EMBL" id="JANBPG010000002">
    <property type="protein sequence ID" value="KAJ1902325.1"/>
    <property type="molecule type" value="Genomic_DNA"/>
</dbReference>
<organism evidence="1 2">
    <name type="scientific">Kickxella alabastrina</name>
    <dbReference type="NCBI Taxonomy" id="61397"/>
    <lineage>
        <taxon>Eukaryota</taxon>
        <taxon>Fungi</taxon>
        <taxon>Fungi incertae sedis</taxon>
        <taxon>Zoopagomycota</taxon>
        <taxon>Kickxellomycotina</taxon>
        <taxon>Kickxellomycetes</taxon>
        <taxon>Kickxellales</taxon>
        <taxon>Kickxellaceae</taxon>
        <taxon>Kickxella</taxon>
    </lineage>
</organism>
<evidence type="ECO:0000313" key="2">
    <source>
        <dbReference type="Proteomes" id="UP001150581"/>
    </source>
</evidence>
<accession>A0ACC1IX01</accession>
<dbReference type="Proteomes" id="UP001150581">
    <property type="component" value="Unassembled WGS sequence"/>
</dbReference>
<proteinExistence type="predicted"/>
<gene>
    <name evidence="1" type="ORF">LPJ66_000085</name>
</gene>